<evidence type="ECO:0008006" key="4">
    <source>
        <dbReference type="Google" id="ProtNLM"/>
    </source>
</evidence>
<comment type="caution">
    <text evidence="2">The sequence shown here is derived from an EMBL/GenBank/DDBJ whole genome shotgun (WGS) entry which is preliminary data.</text>
</comment>
<dbReference type="Pfam" id="PF14177">
    <property type="entry name" value="YkyB"/>
    <property type="match status" value="1"/>
</dbReference>
<sequence length="155" mass="17959">MKLTTHQQQKLASALYTINRHVKTASDKKPLYELKKDSLDQLIRLGYASKKGLHFSDNPKQSKQHSTTLVEFGDYLFHLPVGPEDKTLPHLGKLDHTYANPQVKMNLQTAKTELENFLQRKKPMERPKQPVSRYKPLTSTPSPSEYRRSQKNPYK</sequence>
<evidence type="ECO:0000256" key="1">
    <source>
        <dbReference type="SAM" id="MobiDB-lite"/>
    </source>
</evidence>
<name>A0A264W6I8_9BACL</name>
<gene>
    <name evidence="2" type="ORF">CF394_01600</name>
</gene>
<dbReference type="OrthoDB" id="2360869at2"/>
<evidence type="ECO:0000313" key="2">
    <source>
        <dbReference type="EMBL" id="OZS79141.1"/>
    </source>
</evidence>
<evidence type="ECO:0000313" key="3">
    <source>
        <dbReference type="Proteomes" id="UP000217065"/>
    </source>
</evidence>
<dbReference type="EMBL" id="NOKQ01000134">
    <property type="protein sequence ID" value="OZS79141.1"/>
    <property type="molecule type" value="Genomic_DNA"/>
</dbReference>
<reference evidence="2 3" key="1">
    <citation type="submission" date="2017-07" db="EMBL/GenBank/DDBJ databases">
        <title>Tetzosporium hominis gen.nov. sp.nov.</title>
        <authorList>
            <person name="Tetz G."/>
            <person name="Tetz V."/>
        </authorList>
    </citation>
    <scope>NUCLEOTIDE SEQUENCE [LARGE SCALE GENOMIC DNA]</scope>
    <source>
        <strain evidence="2 3">VT-49</strain>
    </source>
</reference>
<organism evidence="2 3">
    <name type="scientific">Tetzosporium hominis</name>
    <dbReference type="NCBI Taxonomy" id="2020506"/>
    <lineage>
        <taxon>Bacteria</taxon>
        <taxon>Bacillati</taxon>
        <taxon>Bacillota</taxon>
        <taxon>Bacilli</taxon>
        <taxon>Bacillales</taxon>
        <taxon>Caryophanaceae</taxon>
        <taxon>Tetzosporium</taxon>
    </lineage>
</organism>
<dbReference type="RefSeq" id="WP_094941520.1">
    <property type="nucleotide sequence ID" value="NZ_NOKQ01000134.1"/>
</dbReference>
<feature type="region of interest" description="Disordered" evidence="1">
    <location>
        <begin position="118"/>
        <end position="155"/>
    </location>
</feature>
<dbReference type="AlphaFoldDB" id="A0A264W6I8"/>
<keyword evidence="3" id="KW-1185">Reference proteome</keyword>
<accession>A0A264W6I8</accession>
<protein>
    <recommendedName>
        <fullName evidence="4">YkyB-like protein</fullName>
    </recommendedName>
</protein>
<dbReference type="InterPro" id="IPR025552">
    <property type="entry name" value="YkyB"/>
</dbReference>
<proteinExistence type="predicted"/>
<dbReference type="Proteomes" id="UP000217065">
    <property type="component" value="Unassembled WGS sequence"/>
</dbReference>